<organism evidence="1 2">
    <name type="scientific">Phyllobacterium brassicacearum</name>
    <dbReference type="NCBI Taxonomy" id="314235"/>
    <lineage>
        <taxon>Bacteria</taxon>
        <taxon>Pseudomonadati</taxon>
        <taxon>Pseudomonadota</taxon>
        <taxon>Alphaproteobacteria</taxon>
        <taxon>Hyphomicrobiales</taxon>
        <taxon>Phyllobacteriaceae</taxon>
        <taxon>Phyllobacterium</taxon>
    </lineage>
</organism>
<dbReference type="AlphaFoldDB" id="A0A2P7B4R6"/>
<dbReference type="EMBL" id="PGGO01000037">
    <property type="protein sequence ID" value="PSH61458.1"/>
    <property type="molecule type" value="Genomic_DNA"/>
</dbReference>
<reference evidence="2" key="1">
    <citation type="submission" date="2017-11" db="EMBL/GenBank/DDBJ databases">
        <authorList>
            <person name="Kuznetsova I."/>
            <person name="Sazanova A."/>
            <person name="Chirak E."/>
            <person name="Safronova V."/>
            <person name="Willems A."/>
        </authorList>
    </citation>
    <scope>NUCLEOTIDE SEQUENCE [LARGE SCALE GENOMIC DNA]</scope>
    <source>
        <strain evidence="2">STM 196</strain>
    </source>
</reference>
<evidence type="ECO:0000313" key="1">
    <source>
        <dbReference type="EMBL" id="PSH61458.1"/>
    </source>
</evidence>
<keyword evidence="2" id="KW-1185">Reference proteome</keyword>
<accession>A0A2P7B4R6</accession>
<comment type="caution">
    <text evidence="1">The sequence shown here is derived from an EMBL/GenBank/DDBJ whole genome shotgun (WGS) entry which is preliminary data.</text>
</comment>
<gene>
    <name evidence="1" type="ORF">CU102_26920</name>
</gene>
<protein>
    <submittedName>
        <fullName evidence="1">Uncharacterized protein</fullName>
    </submittedName>
</protein>
<sequence>MRPLFGLHLLFNCFAPANSEIAGEVKVAYNANLKGIGQRFNMADTPDISENWTALTNYVEYFWGKRDQQQLYRFEADVSFRSDRDVDQRTYVYIDFHDGAVSPVRFAEKGELNPVFVHTEFRPTNTAIKFEDGELHIVGKSPKVGRYVVRILAV</sequence>
<evidence type="ECO:0000313" key="2">
    <source>
        <dbReference type="Proteomes" id="UP000241444"/>
    </source>
</evidence>
<name>A0A2P7B4R6_9HYPH</name>
<proteinExistence type="predicted"/>
<dbReference type="Proteomes" id="UP000241444">
    <property type="component" value="Unassembled WGS sequence"/>
</dbReference>